<dbReference type="AlphaFoldDB" id="A0A517KXW5"/>
<feature type="compositionally biased region" description="Polar residues" evidence="1">
    <location>
        <begin position="24"/>
        <end position="45"/>
    </location>
</feature>
<name>A0A517KXW5_9PEZI</name>
<dbReference type="EMBL" id="CP042185">
    <property type="protein sequence ID" value="QDS68227.1"/>
    <property type="molecule type" value="Genomic_DNA"/>
</dbReference>
<feature type="compositionally biased region" description="Low complexity" evidence="1">
    <location>
        <begin position="222"/>
        <end position="245"/>
    </location>
</feature>
<evidence type="ECO:0000313" key="3">
    <source>
        <dbReference type="Proteomes" id="UP000316270"/>
    </source>
</evidence>
<feature type="region of interest" description="Disordered" evidence="1">
    <location>
        <begin position="1"/>
        <end position="73"/>
    </location>
</feature>
<dbReference type="STRING" id="50376.A0A517KXW5"/>
<organism evidence="2 3">
    <name type="scientific">Venturia effusa</name>
    <dbReference type="NCBI Taxonomy" id="50376"/>
    <lineage>
        <taxon>Eukaryota</taxon>
        <taxon>Fungi</taxon>
        <taxon>Dikarya</taxon>
        <taxon>Ascomycota</taxon>
        <taxon>Pezizomycotina</taxon>
        <taxon>Dothideomycetes</taxon>
        <taxon>Pleosporomycetidae</taxon>
        <taxon>Venturiales</taxon>
        <taxon>Venturiaceae</taxon>
        <taxon>Venturia</taxon>
    </lineage>
</organism>
<evidence type="ECO:0000313" key="2">
    <source>
        <dbReference type="EMBL" id="QDS68227.1"/>
    </source>
</evidence>
<reference evidence="2 3" key="1">
    <citation type="submission" date="2019-07" db="EMBL/GenBank/DDBJ databases">
        <title>Finished genome of Venturia effusa.</title>
        <authorList>
            <person name="Young C.A."/>
            <person name="Cox M.P."/>
            <person name="Ganley A.R.D."/>
            <person name="David W.J."/>
        </authorList>
    </citation>
    <scope>NUCLEOTIDE SEQUENCE [LARGE SCALE GENOMIC DNA]</scope>
    <source>
        <strain evidence="3">albino</strain>
    </source>
</reference>
<feature type="compositionally biased region" description="Low complexity" evidence="1">
    <location>
        <begin position="1"/>
        <end position="23"/>
    </location>
</feature>
<sequence length="312" mass="31483">MSTYTRSSSSTSESPVLPSTTSSNLYPSSKSYGYDDPSTTSSASSIHYYDDPSSGTPSKPTVTSKPHRSYDDPSYTSTAVYTTTLTTTYIDICETGLTTVTATYKTTICPGSTTPAVPSGWTTTVTVCQNCGPKPTTVTITKPFVTSTAVEIVTLVVKPVPQKEYTATLLSTPVVVVKATSSVPVVPAKSMPAAPAKVAPSHPVVASGDAASSTPVKPVLASSPSSSSSGYPIKKPSSSSSPSSIAPVKTSPSPISSLVQTHSAKATGNAVPTGSKTGSPAAAQFTGAAAGRVHVGASVLGGLVVIGILALL</sequence>
<evidence type="ECO:0000256" key="1">
    <source>
        <dbReference type="SAM" id="MobiDB-lite"/>
    </source>
</evidence>
<gene>
    <name evidence="2" type="ORF">FKW77_010590</name>
</gene>
<feature type="compositionally biased region" description="Polar residues" evidence="1">
    <location>
        <begin position="250"/>
        <end position="278"/>
    </location>
</feature>
<protein>
    <submittedName>
        <fullName evidence="2">Uncharacterized protein</fullName>
    </submittedName>
</protein>
<feature type="region of interest" description="Disordered" evidence="1">
    <location>
        <begin position="191"/>
        <end position="280"/>
    </location>
</feature>
<dbReference type="OrthoDB" id="3944905at2759"/>
<feature type="compositionally biased region" description="Polar residues" evidence="1">
    <location>
        <begin position="53"/>
        <end position="64"/>
    </location>
</feature>
<keyword evidence="3" id="KW-1185">Reference proteome</keyword>
<dbReference type="Proteomes" id="UP000316270">
    <property type="component" value="Chromosome 1"/>
</dbReference>
<proteinExistence type="predicted"/>
<accession>A0A517KXW5</accession>